<dbReference type="AlphaFoldDB" id="A0A9Q0KY86"/>
<protein>
    <submittedName>
        <fullName evidence="1">Uncharacterized protein</fullName>
    </submittedName>
</protein>
<dbReference type="Proteomes" id="UP001141806">
    <property type="component" value="Unassembled WGS sequence"/>
</dbReference>
<sequence length="156" mass="16673">MVVLGYWVQVADRCGMVAGCELGTGVGWLLGASCGQVWEGRAWLLVGRDGQGAKDDEQQEVGANAIQLIVGANAIHLIADHYRRCGMVGKLWDGCWVRVADRCGMVAGCELGTGVGWLLGASCGQVWEGRAWLLVGRDGQGAKDDEQQEGEYSCSR</sequence>
<evidence type="ECO:0000313" key="1">
    <source>
        <dbReference type="EMBL" id="KAJ4978845.1"/>
    </source>
</evidence>
<keyword evidence="2" id="KW-1185">Reference proteome</keyword>
<accession>A0A9Q0KY86</accession>
<evidence type="ECO:0000313" key="2">
    <source>
        <dbReference type="Proteomes" id="UP001141806"/>
    </source>
</evidence>
<proteinExistence type="predicted"/>
<dbReference type="EMBL" id="JAMYWD010000002">
    <property type="protein sequence ID" value="KAJ4978845.1"/>
    <property type="molecule type" value="Genomic_DNA"/>
</dbReference>
<gene>
    <name evidence="1" type="ORF">NE237_009625</name>
</gene>
<reference evidence="1" key="1">
    <citation type="journal article" date="2023" name="Plant J.">
        <title>The genome of the king protea, Protea cynaroides.</title>
        <authorList>
            <person name="Chang J."/>
            <person name="Duong T.A."/>
            <person name="Schoeman C."/>
            <person name="Ma X."/>
            <person name="Roodt D."/>
            <person name="Barker N."/>
            <person name="Li Z."/>
            <person name="Van de Peer Y."/>
            <person name="Mizrachi E."/>
        </authorList>
    </citation>
    <scope>NUCLEOTIDE SEQUENCE</scope>
    <source>
        <tissue evidence="1">Young leaves</tissue>
    </source>
</reference>
<organism evidence="1 2">
    <name type="scientific">Protea cynaroides</name>
    <dbReference type="NCBI Taxonomy" id="273540"/>
    <lineage>
        <taxon>Eukaryota</taxon>
        <taxon>Viridiplantae</taxon>
        <taxon>Streptophyta</taxon>
        <taxon>Embryophyta</taxon>
        <taxon>Tracheophyta</taxon>
        <taxon>Spermatophyta</taxon>
        <taxon>Magnoliopsida</taxon>
        <taxon>Proteales</taxon>
        <taxon>Proteaceae</taxon>
        <taxon>Protea</taxon>
    </lineage>
</organism>
<comment type="caution">
    <text evidence="1">The sequence shown here is derived from an EMBL/GenBank/DDBJ whole genome shotgun (WGS) entry which is preliminary data.</text>
</comment>
<name>A0A9Q0KY86_9MAGN</name>